<keyword evidence="3" id="KW-1185">Reference proteome</keyword>
<sequence>MVLRRAESLRASKPRQTALDDRITTITREDLANLEKPISCRTAIVSQYPGHAPDDTLDNGNRAKNNNIKNTRDEDNDKQHSLERDTRTPRRGSSEPSLWLEEALMKELYYTPCVADSSESDGNETETWGPGSHMNTDRKTKTPSKSKPIPEISDWFRNYNTDGEYPNSCPEKDSPIQRFQNYKCATGHPQRRRGNPSVPRNDNQTLSDWEHSTVPRTILLPEIPSENHEVTDTLMDTRDSKERSKQFTRLKLFFEENSTPKPQTSQTTVSRGKTQLDRRKNTSFTAGDFSGNTSTIDDEDSDLSRLTSIGTQSGVDINAVTSDPGRKPTQLSMVEIKYHLRPPSASTLSLSPTPPPTPTQTTATTTTTTTMTTTDNTVVMATTTSSTSQSTSTSGTVRSPPAGQSESSLSSNPSRLSSFKNVMMRNEPEISLRKPATRVATYAALDTIPTRDEHLFTSKTAKPDIPYSTVGSLGPKLTPIGYSRPKRPKTRPGSRASISGLTTTIQTTDDEDLFRGFTPGWDASIRDNTSQVKLSRGSYDEFKSNDDTSVDHVSDSAGFKLISSMIDSDMETDTEGRKTVRFRGVPMPGLVGPNAQSLLAEIKQKNQLRSQETRSEASKPVEVQGPVSELQRAISSLRSSKPPVRVSGEKGSEPIIPLTKRP</sequence>
<feature type="region of interest" description="Disordered" evidence="1">
    <location>
        <begin position="258"/>
        <end position="301"/>
    </location>
</feature>
<proteinExistence type="predicted"/>
<feature type="compositionally biased region" description="Polar residues" evidence="1">
    <location>
        <begin position="282"/>
        <end position="295"/>
    </location>
</feature>
<name>A0A8E0RS71_9TREM</name>
<feature type="compositionally biased region" description="Polar residues" evidence="1">
    <location>
        <begin position="258"/>
        <end position="273"/>
    </location>
</feature>
<feature type="region of interest" description="Disordered" evidence="1">
    <location>
        <begin position="605"/>
        <end position="662"/>
    </location>
</feature>
<feature type="region of interest" description="Disordered" evidence="1">
    <location>
        <begin position="467"/>
        <end position="497"/>
    </location>
</feature>
<feature type="compositionally biased region" description="Low complexity" evidence="1">
    <location>
        <begin position="359"/>
        <end position="369"/>
    </location>
</feature>
<dbReference type="Proteomes" id="UP000728185">
    <property type="component" value="Unassembled WGS sequence"/>
</dbReference>
<comment type="caution">
    <text evidence="2">The sequence shown here is derived from an EMBL/GenBank/DDBJ whole genome shotgun (WGS) entry which is preliminary data.</text>
</comment>
<dbReference type="AlphaFoldDB" id="A0A8E0RS71"/>
<feature type="compositionally biased region" description="Low complexity" evidence="1">
    <location>
        <begin position="59"/>
        <end position="69"/>
    </location>
</feature>
<feature type="compositionally biased region" description="Polar residues" evidence="1">
    <location>
        <begin position="198"/>
        <end position="207"/>
    </location>
</feature>
<evidence type="ECO:0000313" key="2">
    <source>
        <dbReference type="EMBL" id="KAA0189422.1"/>
    </source>
</evidence>
<feature type="region of interest" description="Disordered" evidence="1">
    <location>
        <begin position="186"/>
        <end position="207"/>
    </location>
</feature>
<feature type="compositionally biased region" description="Low complexity" evidence="1">
    <location>
        <begin position="383"/>
        <end position="394"/>
    </location>
</feature>
<dbReference type="EMBL" id="LUCM01007739">
    <property type="protein sequence ID" value="KAA0189422.1"/>
    <property type="molecule type" value="Genomic_DNA"/>
</dbReference>
<dbReference type="OrthoDB" id="10527301at2759"/>
<feature type="region of interest" description="Disordered" evidence="1">
    <location>
        <begin position="383"/>
        <end position="418"/>
    </location>
</feature>
<gene>
    <name evidence="2" type="ORF">FBUS_06422</name>
</gene>
<feature type="region of interest" description="Disordered" evidence="1">
    <location>
        <begin position="49"/>
        <end position="98"/>
    </location>
</feature>
<feature type="compositionally biased region" description="Basic and acidic residues" evidence="1">
    <location>
        <begin position="70"/>
        <end position="88"/>
    </location>
</feature>
<organism evidence="2 3">
    <name type="scientific">Fasciolopsis buskii</name>
    <dbReference type="NCBI Taxonomy" id="27845"/>
    <lineage>
        <taxon>Eukaryota</taxon>
        <taxon>Metazoa</taxon>
        <taxon>Spiralia</taxon>
        <taxon>Lophotrochozoa</taxon>
        <taxon>Platyhelminthes</taxon>
        <taxon>Trematoda</taxon>
        <taxon>Digenea</taxon>
        <taxon>Plagiorchiida</taxon>
        <taxon>Echinostomata</taxon>
        <taxon>Echinostomatoidea</taxon>
        <taxon>Fasciolidae</taxon>
        <taxon>Fasciolopsis</taxon>
    </lineage>
</organism>
<protein>
    <submittedName>
        <fullName evidence="2">Uncharacterized protein</fullName>
    </submittedName>
</protein>
<accession>A0A8E0RS71</accession>
<evidence type="ECO:0000256" key="1">
    <source>
        <dbReference type="SAM" id="MobiDB-lite"/>
    </source>
</evidence>
<feature type="region of interest" description="Disordered" evidence="1">
    <location>
        <begin position="116"/>
        <end position="153"/>
    </location>
</feature>
<reference evidence="2" key="1">
    <citation type="submission" date="2019-05" db="EMBL/GenBank/DDBJ databases">
        <title>Annotation for the trematode Fasciolopsis buski.</title>
        <authorList>
            <person name="Choi Y.-J."/>
        </authorList>
    </citation>
    <scope>NUCLEOTIDE SEQUENCE</scope>
    <source>
        <strain evidence="2">HT</strain>
        <tissue evidence="2">Whole worm</tissue>
    </source>
</reference>
<evidence type="ECO:0000313" key="3">
    <source>
        <dbReference type="Proteomes" id="UP000728185"/>
    </source>
</evidence>
<feature type="compositionally biased region" description="Low complexity" evidence="1">
    <location>
        <begin position="405"/>
        <end position="418"/>
    </location>
</feature>
<feature type="region of interest" description="Disordered" evidence="1">
    <location>
        <begin position="344"/>
        <end position="369"/>
    </location>
</feature>